<dbReference type="EMBL" id="PGCJ01000231">
    <property type="protein sequence ID" value="PLW36924.1"/>
    <property type="molecule type" value="Genomic_DNA"/>
</dbReference>
<reference evidence="3 4" key="1">
    <citation type="submission" date="2017-11" db="EMBL/GenBank/DDBJ databases">
        <title>De novo assembly and phasing of dikaryotic genomes from two isolates of Puccinia coronata f. sp. avenae, the causal agent of oat crown rust.</title>
        <authorList>
            <person name="Miller M.E."/>
            <person name="Zhang Y."/>
            <person name="Omidvar V."/>
            <person name="Sperschneider J."/>
            <person name="Schwessinger B."/>
            <person name="Raley C."/>
            <person name="Palmer J.M."/>
            <person name="Garnica D."/>
            <person name="Upadhyaya N."/>
            <person name="Rathjen J."/>
            <person name="Taylor J.M."/>
            <person name="Park R.F."/>
            <person name="Dodds P.N."/>
            <person name="Hirsch C.D."/>
            <person name="Kianian S.F."/>
            <person name="Figueroa M."/>
        </authorList>
    </citation>
    <scope>NUCLEOTIDE SEQUENCE [LARGE SCALE GENOMIC DNA]</scope>
    <source>
        <strain evidence="1">12NC29</strain>
        <strain evidence="2">12SD80</strain>
    </source>
</reference>
<organism evidence="2 4">
    <name type="scientific">Puccinia coronata f. sp. avenae</name>
    <dbReference type="NCBI Taxonomy" id="200324"/>
    <lineage>
        <taxon>Eukaryota</taxon>
        <taxon>Fungi</taxon>
        <taxon>Dikarya</taxon>
        <taxon>Basidiomycota</taxon>
        <taxon>Pucciniomycotina</taxon>
        <taxon>Pucciniomycetes</taxon>
        <taxon>Pucciniales</taxon>
        <taxon>Pucciniaceae</taxon>
        <taxon>Puccinia</taxon>
    </lineage>
</organism>
<sequence>MAYSGQLGWLYWDINSIASRAIESPQPNGQAGHQGVLRVYLSSKPVIKEYTPIATMVAGPTVLCLWSGGTRATGGFCHPHRPMLSLAKRFYARQRPNSILAPPAATEPGRTRRGLN</sequence>
<comment type="caution">
    <text evidence="2">The sequence shown here is derived from an EMBL/GenBank/DDBJ whole genome shotgun (WGS) entry which is preliminary data.</text>
</comment>
<keyword evidence="3" id="KW-1185">Reference proteome</keyword>
<protein>
    <submittedName>
        <fullName evidence="2">Uncharacterized protein</fullName>
    </submittedName>
</protein>
<evidence type="ECO:0000313" key="2">
    <source>
        <dbReference type="EMBL" id="PLW41608.1"/>
    </source>
</evidence>
<accession>A0A2N5UV22</accession>
<gene>
    <name evidence="1" type="ORF">PCANC_21226</name>
    <name evidence="2" type="ORF">PCASD_05399</name>
</gene>
<proteinExistence type="predicted"/>
<evidence type="ECO:0000313" key="3">
    <source>
        <dbReference type="Proteomes" id="UP000235388"/>
    </source>
</evidence>
<dbReference type="EMBL" id="PGCI01000087">
    <property type="protein sequence ID" value="PLW41608.1"/>
    <property type="molecule type" value="Genomic_DNA"/>
</dbReference>
<evidence type="ECO:0000313" key="4">
    <source>
        <dbReference type="Proteomes" id="UP000235392"/>
    </source>
</evidence>
<dbReference type="Proteomes" id="UP000235388">
    <property type="component" value="Unassembled WGS sequence"/>
</dbReference>
<evidence type="ECO:0000313" key="1">
    <source>
        <dbReference type="EMBL" id="PLW36924.1"/>
    </source>
</evidence>
<name>A0A2N5UV22_9BASI</name>
<dbReference type="STRING" id="200324.A0A2N5UV22"/>
<dbReference type="Proteomes" id="UP000235392">
    <property type="component" value="Unassembled WGS sequence"/>
</dbReference>
<dbReference type="AlphaFoldDB" id="A0A2N5UV22"/>